<organism evidence="3 4">
    <name type="scientific">Macrophomina phaseolina (strain MS6)</name>
    <name type="common">Charcoal rot fungus</name>
    <dbReference type="NCBI Taxonomy" id="1126212"/>
    <lineage>
        <taxon>Eukaryota</taxon>
        <taxon>Fungi</taxon>
        <taxon>Dikarya</taxon>
        <taxon>Ascomycota</taxon>
        <taxon>Pezizomycotina</taxon>
        <taxon>Dothideomycetes</taxon>
        <taxon>Dothideomycetes incertae sedis</taxon>
        <taxon>Botryosphaeriales</taxon>
        <taxon>Botryosphaeriaceae</taxon>
        <taxon>Macrophomina</taxon>
    </lineage>
</organism>
<dbReference type="HOGENOM" id="CLU_2469518_0_0_1"/>
<feature type="chain" id="PRO_5003864010" evidence="2">
    <location>
        <begin position="21"/>
        <end position="88"/>
    </location>
</feature>
<sequence>MKFFTSIVAVVLASATAAVAQCNIAGCTQLSCQAYCKSSGLDTSSYACTWLSDKGCSDCVCGVNGLPPPLGNAPSQDPTTDPGFPFRA</sequence>
<dbReference type="EMBL" id="AHHD01000035">
    <property type="protein sequence ID" value="EKG21896.1"/>
    <property type="molecule type" value="Genomic_DNA"/>
</dbReference>
<evidence type="ECO:0000256" key="2">
    <source>
        <dbReference type="SAM" id="SignalP"/>
    </source>
</evidence>
<gene>
    <name evidence="3" type="ORF">MPH_00816</name>
</gene>
<reference evidence="3 4" key="1">
    <citation type="journal article" date="2012" name="BMC Genomics">
        <title>Tools to kill: Genome of one of the most destructive plant pathogenic fungi Macrophomina phaseolina.</title>
        <authorList>
            <person name="Islam M.S."/>
            <person name="Haque M.S."/>
            <person name="Islam M.M."/>
            <person name="Emdad E.M."/>
            <person name="Halim A."/>
            <person name="Hossen Q.M.M."/>
            <person name="Hossain M.Z."/>
            <person name="Ahmed B."/>
            <person name="Rahim S."/>
            <person name="Rahman M.S."/>
            <person name="Alam M.M."/>
            <person name="Hou S."/>
            <person name="Wan X."/>
            <person name="Saito J.A."/>
            <person name="Alam M."/>
        </authorList>
    </citation>
    <scope>NUCLEOTIDE SEQUENCE [LARGE SCALE GENOMIC DNA]</scope>
    <source>
        <strain evidence="3 4">MS6</strain>
    </source>
</reference>
<dbReference type="Proteomes" id="UP000007129">
    <property type="component" value="Unassembled WGS sequence"/>
</dbReference>
<dbReference type="AlphaFoldDB" id="K2RH62"/>
<proteinExistence type="predicted"/>
<evidence type="ECO:0000313" key="3">
    <source>
        <dbReference type="EMBL" id="EKG21896.1"/>
    </source>
</evidence>
<dbReference type="InParanoid" id="K2RH62"/>
<evidence type="ECO:0000313" key="4">
    <source>
        <dbReference type="Proteomes" id="UP000007129"/>
    </source>
</evidence>
<feature type="signal peptide" evidence="2">
    <location>
        <begin position="1"/>
        <end position="20"/>
    </location>
</feature>
<name>K2RH62_MACPH</name>
<dbReference type="OrthoDB" id="10335802at2759"/>
<comment type="caution">
    <text evidence="3">The sequence shown here is derived from an EMBL/GenBank/DDBJ whole genome shotgun (WGS) entry which is preliminary data.</text>
</comment>
<feature type="region of interest" description="Disordered" evidence="1">
    <location>
        <begin position="67"/>
        <end position="88"/>
    </location>
</feature>
<accession>K2RH62</accession>
<evidence type="ECO:0000256" key="1">
    <source>
        <dbReference type="SAM" id="MobiDB-lite"/>
    </source>
</evidence>
<keyword evidence="2" id="KW-0732">Signal</keyword>
<protein>
    <submittedName>
        <fullName evidence="3">Uncharacterized protein</fullName>
    </submittedName>
</protein>
<dbReference type="VEuPathDB" id="FungiDB:MPH_00816"/>